<feature type="compositionally biased region" description="Polar residues" evidence="6">
    <location>
        <begin position="83"/>
        <end position="97"/>
    </location>
</feature>
<feature type="compositionally biased region" description="Low complexity" evidence="6">
    <location>
        <begin position="147"/>
        <end position="176"/>
    </location>
</feature>
<dbReference type="Pfam" id="PF17883">
    <property type="entry name" value="MBG"/>
    <property type="match status" value="34"/>
</dbReference>
<dbReference type="InterPro" id="IPR041277">
    <property type="entry name" value="MBG_Lactobacillales"/>
</dbReference>
<dbReference type="InterPro" id="IPR009459">
    <property type="entry name" value="MucBP_dom"/>
</dbReference>
<dbReference type="EMBL" id="WNJO01000010">
    <property type="protein sequence ID" value="MTV82745.1"/>
    <property type="molecule type" value="Genomic_DNA"/>
</dbReference>
<dbReference type="Gene3D" id="3.10.430.110">
    <property type="match status" value="33"/>
</dbReference>
<feature type="compositionally biased region" description="Polar residues" evidence="6">
    <location>
        <begin position="4559"/>
        <end position="4572"/>
    </location>
</feature>
<keyword evidence="5" id="KW-0572">Peptidoglycan-anchor</keyword>
<feature type="compositionally biased region" description="Polar residues" evidence="6">
    <location>
        <begin position="128"/>
        <end position="146"/>
    </location>
</feature>
<keyword evidence="9" id="KW-1185">Reference proteome</keyword>
<protein>
    <submittedName>
        <fullName evidence="8">LPXTG cell wall anchor domain-containing protein</fullName>
    </submittedName>
</protein>
<keyword evidence="3" id="KW-0732">Signal</keyword>
<feature type="compositionally biased region" description="Low complexity" evidence="6">
    <location>
        <begin position="106"/>
        <end position="119"/>
    </location>
</feature>
<comment type="caution">
    <text evidence="8">The sequence shown here is derived from an EMBL/GenBank/DDBJ whole genome shotgun (WGS) entry which is preliminary data.</text>
</comment>
<dbReference type="Gene3D" id="3.10.20.320">
    <property type="entry name" value="Putative peptidoglycan bound protein (lpxtg motif)"/>
    <property type="match status" value="2"/>
</dbReference>
<sequence>MSKFKQRQFRQATATTTRRYKMYKAGKFLVFSSLSIIAFASMSLFGTGTRAKAADTAVVQTASQTSSDSTSGSAGSSTATGDLDSSNTTQADDSAGNTKVAETGDSDATTNNTTSNTDNKSTDAAKPTTYSAANQQNNVTDTATQKAASPVTASPATTAVQGADDTTNNSTDSAVTSASSITTANLNGANPDNVTADGSYSGNDANSVDLKDSSAITANFKGMQVTKGDDGKITTTNITSNIKDGTLTLVPATTKNAAGTLVFKNQIDTTKDFQFEAELTTAASGTNSGGGLGIILQPVDPQDAGVGADSNPGDDIGIYGQPNTTFAGRDGYVDTSHPDRADLPWNNLSIRQTDAQGVLTSANTWKDTTNTAAVANLLTEYVTLVWTPQTVNSDNTVTGDLVYTTYSDAARTQKVQSVDGNGVILNRSVSIAAFGATGGNTSLRTVTANEFQATITSVPVQINYVDVDTNVVLHDPDTTNINVGDSLTVADTTDLSTSTFAPRVINGYRFVKAVSQQSGTNTISITNNILNASTQGTNVNDITVYYTEQNTFSVQPVDVQGNAIAGLAPTTMTGVIGKTVSAPTHAGYTSDPTVTVPADNGAVVPITYTAQTAGKVTVNYVGADGIALPTAVQPQAVVLTDGKVGDVFNVPTPLIKGYVPDQAAVSATYSADDQNYTVTYTPTNNPYTITPVDENNQPIAGLRTSSGTAATGTQITLPDYSADGYEAVAGQQIISAPDQTNYNVQYKGAAITLTVHYAGLPASIQPADGTEQIEVGDQYNIVSPTIAGYTPDQAVISGLYQKDTAANRTFTVTYTPNAAQAKLVYSGLDDATAAKMPTVTVTGKVGDSYTMNAPTVTGYTADKTSVTGTYGADDADNIQVINYTGQDAKVTVNYVDADGKTLSTAVSQSGKVGGSYSITSPTVDNYTPETATVTGTFTADYLDTDNKTVTVKYDRNDGMISYTVQPVDKNGNSIQGLTTTNELGLPGAAITTPDYSQQSYVVLPGQKLQVPTTSNQTVNVEYGKQVNYRIVAVDENKKPITSIPTTETLQGIAGEAVTPGTHDGYQSVGTYVVPDADGDLQVEYEPKSFDLKIQPVNVNQQPISGLQSVDVGNVQGDSTFSDFPTFSGYVLADDSPIAIPLSDETSYTAQVVYLKTAVLSLSGEDSVTYDGQSHSPDPDQYTVSLPDGSSLALTSQDIQITSTAGATNVGTYDVTLTDAGEADVKSQLGSNYSVSFDNTKVGTFTIDQATLKPIAPNEATITYGQTTPTFTVDTQNNQLNTANLTQADFSFSDSDGKSLADVPTNAGQYRVMVNAAGQKQLQDDNPNYNLTAADAFNSSDFTINPAAATVTPTLSASQITYGDQAPTVQAIATDEAGQLNQTDLANSSFTYTNTATQQTLTDMPTNAGTYTVALSDESQKALNNDDPNYKLKFNTTTFKIQPAELAVQLKQVTSTYGDENVPTFTVDDPSGELNVADLSNADFSFINNADQSKTVLTSLPIDAGTYTVELTADGQQQLKNDNPNYTLSFTTGTYTINQATLKPIAPNEATITYGQTTPTFTVDTQNNQLNAANLTQADFSFVDSVGKSLADVPTNAGQYQVVLNAAGQKQLQDDNPNYNLTGTDAFTSGDFTIDQAAASLTITGGKTYDGTTDLTTLPTVNAPTGVTVPTLTASDFTALTSANVGSYEIDLTAAALKDIADQNPNYNISVGNKQYTITAKPVSISLSGASSVAYDGQTHLPDPDQYTVSLPDGSSMALTSQDIQITPTAGATNVGTYDVTLTDAGEADVKSQLGSNYAVSFDNKVGTFTIDQAAASLTITGNKIYDGTTDLTTLPTVNAPTGVTVPTLTASDFTALSSANVGNYEIDLTAAALKDIADQNPNYNITIGKKQYTITAKPVSISLSGTSSVTYDGQSHLPDPDQYTVSLPDGSSLTLTGQDIQITPTAGATDVGTYDVTLTDAGEADVKSQLGSNYAVSFDNKVGTFTIDQAAAALTITGSKIYDGTTDLTTLPTVNAPTGVTVPTLTASDFTALSSANVGSYEIGLTAAALKNIVDQNPNYNITIGNKQYTITAKPVSISLSGTSSVTYDGQSHLPDPDQYTVSLPDGSSLTLTGQDIQITPTAGATDVGTYNVTLTDAGEADVKSQLGSNYSVSFDNTKVGTFTIDQAKVSLSITGSKIYDSTPDLTTVPTVKAPAGVTLPTLTASDFTALTSANVGSYEIGLTASALKNIAAQNPNYNLSSTGSYTIKQATLKPIAPNEITITYSQATPTFAVDTQNNQLNTANLTQADFSFSDSDGTALAAVPTNAGQYQVMLNAAGQKQLQDDNPNYDLTAADAFTSGDFTINQAVATVTPTLSASSITYGDQVPTVKAISDKTTDLADSEFSYTDANGNTSTSIPTEAGTYTVALSADSQAKLAVDNANYKLTFDTTKLFINKATNTVSLSATTPIVYGSTPVFTANLGVKLVNSATIDQSDYDIYQDGQLVNMGAGKLLSVGDYTFSLKQSVQDSITSQNPNYAVKFGTGAFTVTSATATITPTLSSSQITFGNLAPTVQANATDEVGRLNQTDLANSSFTYTNNATHQISTKRPTDVGTYTVALSSDSQDTLRNDDLNYTLSFGTTTFTIQPANLAVQLKAVTSTYGDGKVPTFTVDDPSDQLNIANLSNADFSFINNADQSNTVLTSLPTNAGTYTVELTAAGQKQLQNDNPNYALSFSNGTYTINQATLKPIAPSEATITYEQAAPTFTVDTQSNQLNIANLTQADFSFSDANGTVLSAVPTNAGQYQVMLNAAGQKQLQNDNPNYNLTGADAFTSSDFTINKADASLTITGSKIYDGTPDLTTLPTVTAPAGVTLSSLTASDFTALSSANVGKYEIGLTAAALKNIADQNPNYNITNGNEQYTITAKPVLVSLSGASSVTYDGQTHLPDPDQYTVSLPDGSLQALTSQDIQIIPTAGVTNVGTYDVTLTDAGEADVKSQLGSNYSVSLDNTKVGTFTIAQAKVSLTITGSKTYDGTTDLTTLPTVTEPAGVTLPTLTASDFTALTSANVGKYEIGLTAAALKTIAQQNPNYNLSSTGSYLINQATLKSIAPNEATITFGQATPTFTVDTQNNQLNISNLTQADFSFSDLNGQSLVDVPTNAGQYKVMLNVAGQKQLRDANPNYDLTAADAFTSGDFTINQAVATITPTLSESQITFDDQAPTVKAISDKSTDLTDSEFSYTDANGNTSTEVPTNAGTYTVDLSADSQAKLIADNPNYTLIFGTATLTINPADAKVTPTLSESQITYGAQAPTVKASSDKSTDLADSEFSYTDANGNTSTEMPTNAGTYTVALSADSQAKLTADNTNYKLAFGTTKLVIDKAINTVSLSATKPVVYGSTPTFTANLGANLVSAATIDQSDFDIYQNGQLDNVSDGKLLDVGDYTFNLKPSVQDAITSQNPNYAIKFGTGAFTVASATAMIAPVLSSSQITFGDQAPTIQATATDEAGQLNQTDLANSSFIYTNTATQQTFTDMPTNAGTYTVALSDESQKALNNDEPNYKLKFNTTTFTIQPADLTVQLNPATSTYGDGKVPTFTVENSSGQLNVANLSNADFNFINNVDQSKTVLTSLPTNAGTYTVELTAAGQKQLKNDNPNYTLSFNTGTYTINQATLEPVAPDKVAITYGQATPKFTVTNQGNKLDTSKLTQADFSITDQAGNVLTTVPVNVGQYKVELNEAGQQQLKNDNPNYNLTGTDAFTTSAFTITQAAAPSVKLNNAQIVYGDQTPNFTAQNDSDLDLSGLTNSDFEFEDNQHQALTGIPTNAGSYTITLNAAGWQQLAQANPNYQFTAQALSDGTFTLTPFEVPTVTVASQQIIFGTTPTYMVDYDQVGGGVQEVALDPEDVTLTPFTDNDHPENENYTVSLNAKGKAKLAARDANDAFSQTVFKDGTLTIQPLPASGVKAADQTVTYGKDTVLQAGYGQGLTSASLSNDDFAIFDSNGNQMTQPISQLDVGEYTVRLNSAGKAAVQSANPHDSFSSFGDGTLTVVPATAPEVTASNFTINYGSQETLPVFTVSSKQDLNLNGLSSADFDINGQPSTNGETLPVGNYTITLNQDGQEAIQQANPNYDFEPGDFLSGTLSVKKASATTVTPATQTISYGETPTLAVTYGNGIVDPQLNASDFTFTDSQGKVTDGIVPQNAGTYAVTINANGQAKVQQQNPNYEFDASDFMTGQLVIEPAKVTGQAVAIEPGSKTYDGAPITAVQVSLSKQFLSPTWQMGDFTNTTDPNKGSYTVSLSQQGLARLQAANPNYVLTLANVTPATYKILPATLAAGSIKVGDSGKVYDGSNMVTALPTVTTATGITLPTFIASDFTALPSVNVGTYAVGLNDKAIKAVADLNPNYVITGDSIATGQYNVSPATVTISANNVSKVSGQAEPKLTAVVTGLIDNDQLDYQLVRTGTDEPGTCLITVNVTPNPNYLVIVVDGQFTITPAPADSGQPGVTPNNSNSAGQTATTPGTPTGSGQQTTPTTTVNPGGPNMPEPTKKPGNGQQPKAPSQLSSKPEAQRKQAGIIPVRNHRSSSETNAQQSAENARSTHLKTAGTSQPLAQRQTNKATHELPQTGETSQGWLAVLGASLLGLLGLSARRKRQH</sequence>
<dbReference type="Proteomes" id="UP000466388">
    <property type="component" value="Unassembled WGS sequence"/>
</dbReference>
<proteinExistence type="predicted"/>
<accession>A0A7X2XWD3</accession>
<feature type="compositionally biased region" description="Polar residues" evidence="6">
    <location>
        <begin position="4526"/>
        <end position="4540"/>
    </location>
</feature>
<evidence type="ECO:0000313" key="9">
    <source>
        <dbReference type="Proteomes" id="UP000466388"/>
    </source>
</evidence>
<evidence type="ECO:0000256" key="6">
    <source>
        <dbReference type="SAM" id="MobiDB-lite"/>
    </source>
</evidence>
<dbReference type="Pfam" id="PF18676">
    <property type="entry name" value="MBG_2"/>
    <property type="match status" value="1"/>
</dbReference>
<evidence type="ECO:0000259" key="7">
    <source>
        <dbReference type="PROSITE" id="PS50847"/>
    </source>
</evidence>
<feature type="domain" description="Gram-positive cocci surface proteins LPxTG" evidence="7">
    <location>
        <begin position="4596"/>
        <end position="4628"/>
    </location>
</feature>
<feature type="compositionally biased region" description="Low complexity" evidence="6">
    <location>
        <begin position="62"/>
        <end position="82"/>
    </location>
</feature>
<feature type="compositionally biased region" description="Polar residues" evidence="6">
    <location>
        <begin position="4477"/>
        <end position="4487"/>
    </location>
</feature>
<feature type="region of interest" description="Disordered" evidence="6">
    <location>
        <begin position="4469"/>
        <end position="4602"/>
    </location>
</feature>
<dbReference type="InterPro" id="IPR041286">
    <property type="entry name" value="MBG_2"/>
</dbReference>
<dbReference type="Pfam" id="PF06458">
    <property type="entry name" value="MucBP"/>
    <property type="match status" value="4"/>
</dbReference>
<keyword evidence="1" id="KW-0134">Cell wall</keyword>
<name>A0A7X2XWD3_9LACO</name>
<dbReference type="InterPro" id="IPR019931">
    <property type="entry name" value="LPXTG_anchor"/>
</dbReference>
<dbReference type="InterPro" id="IPR022263">
    <property type="entry name" value="KxYKxGKxW"/>
</dbReference>
<reference evidence="8 9" key="1">
    <citation type="submission" date="2019-11" db="EMBL/GenBank/DDBJ databases">
        <title>Lactobacillus sp. nov. CRM56-3, isolated from fermented tea leaves.</title>
        <authorList>
            <person name="Phuengjayaem S."/>
            <person name="Tanasupawat S."/>
        </authorList>
    </citation>
    <scope>NUCLEOTIDE SEQUENCE [LARGE SCALE GENOMIC DNA]</scope>
    <source>
        <strain evidence="8 9">CRM56-3</strain>
    </source>
</reference>
<feature type="compositionally biased region" description="Low complexity" evidence="6">
    <location>
        <begin position="4488"/>
        <end position="4514"/>
    </location>
</feature>
<evidence type="ECO:0000256" key="1">
    <source>
        <dbReference type="ARBA" id="ARBA00022512"/>
    </source>
</evidence>
<dbReference type="PROSITE" id="PS50847">
    <property type="entry name" value="GRAM_POS_ANCHORING"/>
    <property type="match status" value="1"/>
</dbReference>
<gene>
    <name evidence="8" type="ORF">GM612_08820</name>
</gene>
<dbReference type="Pfam" id="PF00746">
    <property type="entry name" value="Gram_pos_anchor"/>
    <property type="match status" value="1"/>
</dbReference>
<feature type="compositionally biased region" description="Polar residues" evidence="6">
    <location>
        <begin position="4578"/>
        <end position="4591"/>
    </location>
</feature>
<dbReference type="RefSeq" id="WP_155432013.1">
    <property type="nucleotide sequence ID" value="NZ_WNJO01000010.1"/>
</dbReference>
<keyword evidence="2" id="KW-0964">Secreted</keyword>
<evidence type="ECO:0000256" key="2">
    <source>
        <dbReference type="ARBA" id="ARBA00022525"/>
    </source>
</evidence>
<keyword evidence="4" id="KW-0677">Repeat</keyword>
<dbReference type="Pfam" id="PF19258">
    <property type="entry name" value="KxYKxGKxW_sig"/>
    <property type="match status" value="1"/>
</dbReference>
<evidence type="ECO:0000313" key="8">
    <source>
        <dbReference type="EMBL" id="MTV82745.1"/>
    </source>
</evidence>
<evidence type="ECO:0000256" key="3">
    <source>
        <dbReference type="ARBA" id="ARBA00022729"/>
    </source>
</evidence>
<dbReference type="NCBIfam" id="TIGR01167">
    <property type="entry name" value="LPXTG_anchor"/>
    <property type="match status" value="1"/>
</dbReference>
<organism evidence="8 9">
    <name type="scientific">Secundilactobacillus folii</name>
    <dbReference type="NCBI Taxonomy" id="2678357"/>
    <lineage>
        <taxon>Bacteria</taxon>
        <taxon>Bacillati</taxon>
        <taxon>Bacillota</taxon>
        <taxon>Bacilli</taxon>
        <taxon>Lactobacillales</taxon>
        <taxon>Lactobacillaceae</taxon>
        <taxon>Secundilactobacillus</taxon>
    </lineage>
</organism>
<dbReference type="NCBIfam" id="TIGR03715">
    <property type="entry name" value="KxYKxGKxW"/>
    <property type="match status" value="1"/>
</dbReference>
<evidence type="ECO:0000256" key="4">
    <source>
        <dbReference type="ARBA" id="ARBA00022737"/>
    </source>
</evidence>
<evidence type="ECO:0000256" key="5">
    <source>
        <dbReference type="ARBA" id="ARBA00023088"/>
    </source>
</evidence>
<feature type="region of interest" description="Disordered" evidence="6">
    <location>
        <begin position="62"/>
        <end position="176"/>
    </location>
</feature>